<proteinExistence type="predicted"/>
<protein>
    <submittedName>
        <fullName evidence="1">Uncharacterized protein</fullName>
    </submittedName>
</protein>
<reference evidence="1" key="1">
    <citation type="submission" date="2022-11" db="EMBL/GenBank/DDBJ databases">
        <authorList>
            <person name="Petersen C."/>
        </authorList>
    </citation>
    <scope>NUCLEOTIDE SEQUENCE</scope>
    <source>
        <strain evidence="1">IBT 23319</strain>
    </source>
</reference>
<comment type="caution">
    <text evidence="1">The sequence shown here is derived from an EMBL/GenBank/DDBJ whole genome shotgun (WGS) entry which is preliminary data.</text>
</comment>
<dbReference type="EMBL" id="JAPQKT010000003">
    <property type="protein sequence ID" value="KAJ5235498.1"/>
    <property type="molecule type" value="Genomic_DNA"/>
</dbReference>
<evidence type="ECO:0000313" key="2">
    <source>
        <dbReference type="Proteomes" id="UP001147733"/>
    </source>
</evidence>
<dbReference type="RefSeq" id="XP_056502998.1">
    <property type="nucleotide sequence ID" value="XM_056643586.1"/>
</dbReference>
<keyword evidence="2" id="KW-1185">Reference proteome</keyword>
<organism evidence="1 2">
    <name type="scientific">Penicillium citrinum</name>
    <dbReference type="NCBI Taxonomy" id="5077"/>
    <lineage>
        <taxon>Eukaryota</taxon>
        <taxon>Fungi</taxon>
        <taxon>Dikarya</taxon>
        <taxon>Ascomycota</taxon>
        <taxon>Pezizomycotina</taxon>
        <taxon>Eurotiomycetes</taxon>
        <taxon>Eurotiomycetidae</taxon>
        <taxon>Eurotiales</taxon>
        <taxon>Aspergillaceae</taxon>
        <taxon>Penicillium</taxon>
    </lineage>
</organism>
<dbReference type="Proteomes" id="UP001147733">
    <property type="component" value="Unassembled WGS sequence"/>
</dbReference>
<sequence length="110" mass="12204">MYGIWLGELTREAVNVIQANPMLIASIGAPDPPNDEHTNGVEILHEPQSSGWRHFLAIRAAIANHSTSLLSPLTFSSRIFLDIADSRSVLCGGRVRVIRRLSRELLARMM</sequence>
<name>A0A9W9P7J2_PENCI</name>
<dbReference type="OrthoDB" id="10388761at2759"/>
<reference evidence="1" key="2">
    <citation type="journal article" date="2023" name="IMA Fungus">
        <title>Comparative genomic study of the Penicillium genus elucidates a diverse pangenome and 15 lateral gene transfer events.</title>
        <authorList>
            <person name="Petersen C."/>
            <person name="Sorensen T."/>
            <person name="Nielsen M.R."/>
            <person name="Sondergaard T.E."/>
            <person name="Sorensen J.L."/>
            <person name="Fitzpatrick D.A."/>
            <person name="Frisvad J.C."/>
            <person name="Nielsen K.L."/>
        </authorList>
    </citation>
    <scope>NUCLEOTIDE SEQUENCE</scope>
    <source>
        <strain evidence="1">IBT 23319</strain>
    </source>
</reference>
<dbReference type="GeneID" id="81382753"/>
<accession>A0A9W9P7J2</accession>
<gene>
    <name evidence="1" type="ORF">N7469_004666</name>
</gene>
<dbReference type="AlphaFoldDB" id="A0A9W9P7J2"/>
<evidence type="ECO:0000313" key="1">
    <source>
        <dbReference type="EMBL" id="KAJ5235498.1"/>
    </source>
</evidence>